<proteinExistence type="predicted"/>
<name>A0A9X2D054_9GAMM</name>
<dbReference type="AlphaFoldDB" id="A0A9X2D054"/>
<gene>
    <name evidence="1" type="ORF">LOX96_07225</name>
</gene>
<dbReference type="Proteomes" id="UP001139721">
    <property type="component" value="Unassembled WGS sequence"/>
</dbReference>
<organism evidence="1 2">
    <name type="scientific">Legionella maioricensis</name>
    <dbReference type="NCBI Taxonomy" id="2896528"/>
    <lineage>
        <taxon>Bacteria</taxon>
        <taxon>Pseudomonadati</taxon>
        <taxon>Pseudomonadota</taxon>
        <taxon>Gammaproteobacteria</taxon>
        <taxon>Legionellales</taxon>
        <taxon>Legionellaceae</taxon>
        <taxon>Legionella</taxon>
    </lineage>
</organism>
<evidence type="ECO:0000313" key="1">
    <source>
        <dbReference type="EMBL" id="MCL9683879.1"/>
    </source>
</evidence>
<reference evidence="1" key="1">
    <citation type="submission" date="2021-11" db="EMBL/GenBank/DDBJ databases">
        <title>Legionella maioricencis sp. nov., a new species isolated from hot water samples in Mallorca.</title>
        <authorList>
            <person name="Crespi S."/>
            <person name="Drasar V."/>
            <person name="Salva-Serra F."/>
            <person name="Jaen-Luchoro D."/>
            <person name="Pineiro-Iglesias B."/>
            <person name="Aliaga F."/>
            <person name="Fernandez-Juarez V."/>
            <person name="Coll G."/>
            <person name="Moore E.R.B."/>
            <person name="Bennasar-Figueras A."/>
        </authorList>
    </citation>
    <scope>NUCLEOTIDE SEQUENCE</scope>
    <source>
        <strain evidence="1">HCPI-6</strain>
    </source>
</reference>
<dbReference type="EMBL" id="JAJKBJ010000006">
    <property type="protein sequence ID" value="MCL9683879.1"/>
    <property type="molecule type" value="Genomic_DNA"/>
</dbReference>
<accession>A0A9X2D054</accession>
<evidence type="ECO:0000313" key="2">
    <source>
        <dbReference type="Proteomes" id="UP001139721"/>
    </source>
</evidence>
<protein>
    <submittedName>
        <fullName evidence="1">Uncharacterized protein</fullName>
    </submittedName>
</protein>
<comment type="caution">
    <text evidence="1">The sequence shown here is derived from an EMBL/GenBank/DDBJ whole genome shotgun (WGS) entry which is preliminary data.</text>
</comment>
<keyword evidence="2" id="KW-1185">Reference proteome</keyword>
<sequence length="450" mass="51083">MAKPKVKNLRQKKESIRYSTPELTWRPNPTDPYIYVSFSNEQLAQIAPMDRDPMGVAEITPEMISEYKKMIEDEYISRGMPIRYLSGNESQEALMQKNVVYFSSMKYTVAELERIGGPLRFATRRLFATDEAGQERVAARIIRLPHFSPNDMTKRAHKRGVIHEMFHAFPDGKHHTAYVPSDIGPFSNGLDCEESIMPYDADCAAVMDVDHNAPSFNGDVHQYLEARDQAHPITLGPVDIAVIADFKKEWQDKNKIANNDYASSIPYPGMRDHDELMLINSGQMSRNASTQFPLTLPESMTTTTLMTPSAPNDLVSSLLNLGLFALASMGLYTYSKDPVQVKTSDSSMQHPDLEREVSARKIVLRKFNMSLETALEKLCGTNHSKIKDSEQAGLVKSMVIDVLNDDVTREIGLAFNRVTNIKNKEKRYERLVHLAQDWHEQQEQQRLGCY</sequence>
<dbReference type="RefSeq" id="WP_250420930.1">
    <property type="nucleotide sequence ID" value="NZ_JAJKBJ010000006.1"/>
</dbReference>